<protein>
    <submittedName>
        <fullName evidence="1">Uncharacterized protein</fullName>
    </submittedName>
</protein>
<accession>A0ABU2KW69</accession>
<sequence length="92" mass="10739">MTWPYRYIGGNNGEVELPEGMAADFPAWELRRFRWCGDERWAVRRHVPPPPEARGVAASWVGWSDEERIRVWLRGQDQVMADERIYTSAPPP</sequence>
<name>A0ABU2KW69_9ACTN</name>
<evidence type="ECO:0000313" key="2">
    <source>
        <dbReference type="Proteomes" id="UP001183226"/>
    </source>
</evidence>
<dbReference type="EMBL" id="JAVREK010000016">
    <property type="protein sequence ID" value="MDT0303544.1"/>
    <property type="molecule type" value="Genomic_DNA"/>
</dbReference>
<keyword evidence="2" id="KW-1185">Reference proteome</keyword>
<dbReference type="Proteomes" id="UP001183226">
    <property type="component" value="Unassembled WGS sequence"/>
</dbReference>
<comment type="caution">
    <text evidence="1">The sequence shown here is derived from an EMBL/GenBank/DDBJ whole genome shotgun (WGS) entry which is preliminary data.</text>
</comment>
<proteinExistence type="predicted"/>
<gene>
    <name evidence="1" type="ORF">RM446_15610</name>
</gene>
<evidence type="ECO:0000313" key="1">
    <source>
        <dbReference type="EMBL" id="MDT0303544.1"/>
    </source>
</evidence>
<reference evidence="2" key="1">
    <citation type="submission" date="2023-07" db="EMBL/GenBank/DDBJ databases">
        <title>30 novel species of actinomycetes from the DSMZ collection.</title>
        <authorList>
            <person name="Nouioui I."/>
        </authorList>
    </citation>
    <scope>NUCLEOTIDE SEQUENCE [LARGE SCALE GENOMIC DNA]</scope>
    <source>
        <strain evidence="2">DSM 45055</strain>
    </source>
</reference>
<dbReference type="RefSeq" id="WP_311546034.1">
    <property type="nucleotide sequence ID" value="NZ_JAVREK010000016.1"/>
</dbReference>
<organism evidence="1 2">
    <name type="scientific">Streptomonospora wellingtoniae</name>
    <dbReference type="NCBI Taxonomy" id="3075544"/>
    <lineage>
        <taxon>Bacteria</taxon>
        <taxon>Bacillati</taxon>
        <taxon>Actinomycetota</taxon>
        <taxon>Actinomycetes</taxon>
        <taxon>Streptosporangiales</taxon>
        <taxon>Nocardiopsidaceae</taxon>
        <taxon>Streptomonospora</taxon>
    </lineage>
</organism>